<keyword evidence="1" id="KW-1133">Transmembrane helix</keyword>
<dbReference type="PANTHER" id="PTHR22803">
    <property type="entry name" value="MANNOSE, PHOSPHOLIPASE, LECTIN RECEPTOR RELATED"/>
    <property type="match status" value="1"/>
</dbReference>
<dbReference type="PROSITE" id="PS50041">
    <property type="entry name" value="C_TYPE_LECTIN_2"/>
    <property type="match status" value="1"/>
</dbReference>
<comment type="caution">
    <text evidence="4">The sequence shown here is derived from an EMBL/GenBank/DDBJ whole genome shotgun (WGS) entry which is preliminary data.</text>
</comment>
<sequence length="247" mass="27882">MEPSTCQLSCILYAFLFISSCFTQGQANGECPDDERMWVPFGQSCYHFVHGEEDVAKRYSIDQARDKCGGFGSLLTVPNAQVNNFVVDYSLKQWKGNINIWLGMYYSSDVDEFKWNDETPLSYKNWEDGPNIEDLEMPLVDTCVMLHASSGKWENVSCSRQEENGVVCETAQKETKAGKNSNSPLLLALVVLSVVVILGLSLVFWFIQQRSSSGLFLLPSFEYHPPFRSPTADQTCLVEAEEFEEMS</sequence>
<dbReference type="Proteomes" id="UP001239994">
    <property type="component" value="Unassembled WGS sequence"/>
</dbReference>
<evidence type="ECO:0000313" key="5">
    <source>
        <dbReference type="Proteomes" id="UP001239994"/>
    </source>
</evidence>
<keyword evidence="1" id="KW-0472">Membrane</keyword>
<feature type="signal peptide" evidence="2">
    <location>
        <begin position="1"/>
        <end position="27"/>
    </location>
</feature>
<dbReference type="Gene3D" id="3.10.100.10">
    <property type="entry name" value="Mannose-Binding Protein A, subunit A"/>
    <property type="match status" value="1"/>
</dbReference>
<evidence type="ECO:0000256" key="1">
    <source>
        <dbReference type="SAM" id="Phobius"/>
    </source>
</evidence>
<feature type="chain" id="PRO_5041932088" description="C-type lectin domain-containing protein" evidence="2">
    <location>
        <begin position="28"/>
        <end position="247"/>
    </location>
</feature>
<keyword evidence="1" id="KW-0812">Transmembrane</keyword>
<feature type="transmembrane region" description="Helical" evidence="1">
    <location>
        <begin position="185"/>
        <end position="207"/>
    </location>
</feature>
<accession>A0AAD8YZW0</accession>
<dbReference type="AlphaFoldDB" id="A0AAD8YZW0"/>
<dbReference type="CDD" id="cd00037">
    <property type="entry name" value="CLECT"/>
    <property type="match status" value="1"/>
</dbReference>
<dbReference type="InterPro" id="IPR016187">
    <property type="entry name" value="CTDL_fold"/>
</dbReference>
<dbReference type="InterPro" id="IPR001304">
    <property type="entry name" value="C-type_lectin-like"/>
</dbReference>
<dbReference type="InterPro" id="IPR050111">
    <property type="entry name" value="C-type_lectin/snaclec_domain"/>
</dbReference>
<organism evidence="4 5">
    <name type="scientific">Electrophorus voltai</name>
    <dbReference type="NCBI Taxonomy" id="2609070"/>
    <lineage>
        <taxon>Eukaryota</taxon>
        <taxon>Metazoa</taxon>
        <taxon>Chordata</taxon>
        <taxon>Craniata</taxon>
        <taxon>Vertebrata</taxon>
        <taxon>Euteleostomi</taxon>
        <taxon>Actinopterygii</taxon>
        <taxon>Neopterygii</taxon>
        <taxon>Teleostei</taxon>
        <taxon>Ostariophysi</taxon>
        <taxon>Gymnotiformes</taxon>
        <taxon>Gymnotoidei</taxon>
        <taxon>Gymnotidae</taxon>
        <taxon>Electrophorus</taxon>
    </lineage>
</organism>
<dbReference type="SUPFAM" id="SSF56436">
    <property type="entry name" value="C-type lectin-like"/>
    <property type="match status" value="1"/>
</dbReference>
<reference evidence="4" key="1">
    <citation type="submission" date="2023-03" db="EMBL/GenBank/DDBJ databases">
        <title>Electrophorus voltai genome.</title>
        <authorList>
            <person name="Bian C."/>
        </authorList>
    </citation>
    <scope>NUCLEOTIDE SEQUENCE</scope>
    <source>
        <strain evidence="4">CB-2022</strain>
        <tissue evidence="4">Muscle</tissue>
    </source>
</reference>
<dbReference type="SMART" id="SM00034">
    <property type="entry name" value="CLECT"/>
    <property type="match status" value="1"/>
</dbReference>
<dbReference type="InterPro" id="IPR016186">
    <property type="entry name" value="C-type_lectin-like/link_sf"/>
</dbReference>
<evidence type="ECO:0000259" key="3">
    <source>
        <dbReference type="PROSITE" id="PS50041"/>
    </source>
</evidence>
<evidence type="ECO:0000256" key="2">
    <source>
        <dbReference type="SAM" id="SignalP"/>
    </source>
</evidence>
<gene>
    <name evidence="4" type="ORF">P4O66_014942</name>
</gene>
<dbReference type="EMBL" id="JAROKS010000022">
    <property type="protein sequence ID" value="KAK1788948.1"/>
    <property type="molecule type" value="Genomic_DNA"/>
</dbReference>
<name>A0AAD8YZW0_9TELE</name>
<protein>
    <recommendedName>
        <fullName evidence="3">C-type lectin domain-containing protein</fullName>
    </recommendedName>
</protein>
<dbReference type="Pfam" id="PF00059">
    <property type="entry name" value="Lectin_C"/>
    <property type="match status" value="1"/>
</dbReference>
<keyword evidence="5" id="KW-1185">Reference proteome</keyword>
<keyword evidence="2" id="KW-0732">Signal</keyword>
<evidence type="ECO:0000313" key="4">
    <source>
        <dbReference type="EMBL" id="KAK1788948.1"/>
    </source>
</evidence>
<proteinExistence type="predicted"/>
<feature type="domain" description="C-type lectin" evidence="3">
    <location>
        <begin position="41"/>
        <end position="161"/>
    </location>
</feature>